<evidence type="ECO:0000313" key="3">
    <source>
        <dbReference type="Proteomes" id="UP000656813"/>
    </source>
</evidence>
<feature type="transmembrane region" description="Helical" evidence="1">
    <location>
        <begin position="21"/>
        <end position="43"/>
    </location>
</feature>
<dbReference type="AlphaFoldDB" id="A0A8J3EM71"/>
<organism evidence="2 3">
    <name type="scientific">Pullulanibacillus pueri</name>
    <dbReference type="NCBI Taxonomy" id="1437324"/>
    <lineage>
        <taxon>Bacteria</taxon>
        <taxon>Bacillati</taxon>
        <taxon>Bacillota</taxon>
        <taxon>Bacilli</taxon>
        <taxon>Bacillales</taxon>
        <taxon>Sporolactobacillaceae</taxon>
        <taxon>Pullulanibacillus</taxon>
    </lineage>
</organism>
<comment type="caution">
    <text evidence="2">The sequence shown here is derived from an EMBL/GenBank/DDBJ whole genome shotgun (WGS) entry which is preliminary data.</text>
</comment>
<sequence>MADQESRKKHKPDIHTVVKRELRFSLLFTVMVTLIMLLLRFFVFKP</sequence>
<keyword evidence="1" id="KW-0472">Membrane</keyword>
<reference evidence="2" key="1">
    <citation type="journal article" date="2014" name="Int. J. Syst. Evol. Microbiol.">
        <title>Complete genome sequence of Corynebacterium casei LMG S-19264T (=DSM 44701T), isolated from a smear-ripened cheese.</title>
        <authorList>
            <consortium name="US DOE Joint Genome Institute (JGI-PGF)"/>
            <person name="Walter F."/>
            <person name="Albersmeier A."/>
            <person name="Kalinowski J."/>
            <person name="Ruckert C."/>
        </authorList>
    </citation>
    <scope>NUCLEOTIDE SEQUENCE</scope>
    <source>
        <strain evidence="2">CGMCC 1.12777</strain>
    </source>
</reference>
<evidence type="ECO:0000256" key="1">
    <source>
        <dbReference type="SAM" id="Phobius"/>
    </source>
</evidence>
<dbReference type="RefSeq" id="WP_188497773.1">
    <property type="nucleotide sequence ID" value="NZ_BMFV01000019.1"/>
</dbReference>
<keyword evidence="1" id="KW-1133">Transmembrane helix</keyword>
<proteinExistence type="predicted"/>
<dbReference type="EMBL" id="BMFV01000019">
    <property type="protein sequence ID" value="GGH83887.1"/>
    <property type="molecule type" value="Genomic_DNA"/>
</dbReference>
<protein>
    <submittedName>
        <fullName evidence="2">Uncharacterized protein</fullName>
    </submittedName>
</protein>
<keyword evidence="1" id="KW-0812">Transmembrane</keyword>
<evidence type="ECO:0000313" key="2">
    <source>
        <dbReference type="EMBL" id="GGH83887.1"/>
    </source>
</evidence>
<name>A0A8J3EM71_9BACL</name>
<reference evidence="2" key="2">
    <citation type="submission" date="2020-09" db="EMBL/GenBank/DDBJ databases">
        <authorList>
            <person name="Sun Q."/>
            <person name="Zhou Y."/>
        </authorList>
    </citation>
    <scope>NUCLEOTIDE SEQUENCE</scope>
    <source>
        <strain evidence="2">CGMCC 1.12777</strain>
    </source>
</reference>
<accession>A0A8J3EM71</accession>
<dbReference type="Proteomes" id="UP000656813">
    <property type="component" value="Unassembled WGS sequence"/>
</dbReference>
<keyword evidence="3" id="KW-1185">Reference proteome</keyword>
<gene>
    <name evidence="2" type="ORF">GCM10007096_25690</name>
</gene>